<organism evidence="2 3">
    <name type="scientific">Corynebacterium appendicis CIP 107643</name>
    <dbReference type="NCBI Taxonomy" id="1161099"/>
    <lineage>
        <taxon>Bacteria</taxon>
        <taxon>Bacillati</taxon>
        <taxon>Actinomycetota</taxon>
        <taxon>Actinomycetes</taxon>
        <taxon>Mycobacteriales</taxon>
        <taxon>Corynebacteriaceae</taxon>
        <taxon>Corynebacterium</taxon>
    </lineage>
</organism>
<feature type="transmembrane region" description="Helical" evidence="1">
    <location>
        <begin position="105"/>
        <end position="127"/>
    </location>
</feature>
<accession>A0A1N7K216</accession>
<feature type="transmembrane region" description="Helical" evidence="1">
    <location>
        <begin position="30"/>
        <end position="51"/>
    </location>
</feature>
<evidence type="ECO:0000313" key="3">
    <source>
        <dbReference type="Proteomes" id="UP000186292"/>
    </source>
</evidence>
<evidence type="ECO:0008006" key="4">
    <source>
        <dbReference type="Google" id="ProtNLM"/>
    </source>
</evidence>
<reference evidence="3" key="1">
    <citation type="submission" date="2017-01" db="EMBL/GenBank/DDBJ databases">
        <authorList>
            <person name="Varghese N."/>
            <person name="Submissions S."/>
        </authorList>
    </citation>
    <scope>NUCLEOTIDE SEQUENCE [LARGE SCALE GENOMIC DNA]</scope>
    <source>
        <strain evidence="3">DSM 44531</strain>
    </source>
</reference>
<feature type="transmembrane region" description="Helical" evidence="1">
    <location>
        <begin position="133"/>
        <end position="156"/>
    </location>
</feature>
<keyword evidence="1" id="KW-1133">Transmembrane helix</keyword>
<dbReference type="RefSeq" id="WP_084560671.1">
    <property type="nucleotide sequence ID" value="NZ_CP046976.1"/>
</dbReference>
<name>A0A1N7K216_9CORY</name>
<dbReference type="Proteomes" id="UP000186292">
    <property type="component" value="Unassembled WGS sequence"/>
</dbReference>
<keyword evidence="1" id="KW-0812">Transmembrane</keyword>
<dbReference type="EMBL" id="FTOF01000013">
    <property type="protein sequence ID" value="SIS55639.1"/>
    <property type="molecule type" value="Genomic_DNA"/>
</dbReference>
<dbReference type="OrthoDB" id="4775239at2"/>
<sequence length="162" mass="16808">MNANAPEPNKNLPSPEVARATAEAPAPMKAAAVMAVLEGIVAIGYGIYLAFAQVTTGADESLVQSDTSAFALVGVGTALFILFTFGPMAYGGINILRGNQWGRSIIVFMNVLLLGIAFYMFLGGATLLGTVTLLAAAITLVCALHPVSTEWATAAFDARRGK</sequence>
<feature type="transmembrane region" description="Helical" evidence="1">
    <location>
        <begin position="71"/>
        <end position="93"/>
    </location>
</feature>
<keyword evidence="1" id="KW-0472">Membrane</keyword>
<dbReference type="AlphaFoldDB" id="A0A1N7K216"/>
<evidence type="ECO:0000256" key="1">
    <source>
        <dbReference type="SAM" id="Phobius"/>
    </source>
</evidence>
<gene>
    <name evidence="2" type="ORF">SAMN05444817_11336</name>
</gene>
<keyword evidence="3" id="KW-1185">Reference proteome</keyword>
<evidence type="ECO:0000313" key="2">
    <source>
        <dbReference type="EMBL" id="SIS55639.1"/>
    </source>
</evidence>
<proteinExistence type="predicted"/>
<protein>
    <recommendedName>
        <fullName evidence="4">Integral membrane protein</fullName>
    </recommendedName>
</protein>